<comment type="caution">
    <text evidence="13">The sequence shown here is derived from an EMBL/GenBank/DDBJ whole genome shotgun (WGS) entry which is preliminary data.</text>
</comment>
<keyword evidence="14" id="KW-1185">Reference proteome</keyword>
<evidence type="ECO:0000256" key="12">
    <source>
        <dbReference type="ARBA" id="ARBA00023288"/>
    </source>
</evidence>
<gene>
    <name evidence="13" type="ORF">H663_012325</name>
</gene>
<evidence type="ECO:0000256" key="6">
    <source>
        <dbReference type="ARBA" id="ARBA00022729"/>
    </source>
</evidence>
<organism evidence="13 14">
    <name type="scientific">Limnohabitans planktonicus II-D5</name>
    <dbReference type="NCBI Taxonomy" id="1293045"/>
    <lineage>
        <taxon>Bacteria</taxon>
        <taxon>Pseudomonadati</taxon>
        <taxon>Pseudomonadota</taxon>
        <taxon>Betaproteobacteria</taxon>
        <taxon>Burkholderiales</taxon>
        <taxon>Comamonadaceae</taxon>
        <taxon>Limnohabitans</taxon>
    </lineage>
</organism>
<evidence type="ECO:0000256" key="11">
    <source>
        <dbReference type="ARBA" id="ARBA00023237"/>
    </source>
</evidence>
<dbReference type="Pfam" id="PF03550">
    <property type="entry name" value="LolB"/>
    <property type="match status" value="1"/>
</dbReference>
<evidence type="ECO:0000256" key="5">
    <source>
        <dbReference type="ARBA" id="ARBA00022448"/>
    </source>
</evidence>
<proteinExistence type="inferred from homology"/>
<evidence type="ECO:0000256" key="9">
    <source>
        <dbReference type="ARBA" id="ARBA00023139"/>
    </source>
</evidence>
<evidence type="ECO:0000256" key="10">
    <source>
        <dbReference type="ARBA" id="ARBA00023186"/>
    </source>
</evidence>
<reference evidence="13" key="1">
    <citation type="submission" date="2017-04" db="EMBL/GenBank/DDBJ databases">
        <title>Unexpected and diverse lifestyles within the genus Limnohabitans.</title>
        <authorList>
            <person name="Kasalicky V."/>
            <person name="Mehrshad M."/>
            <person name="Andrei S.-A."/>
            <person name="Salcher M."/>
            <person name="Kratochvilova H."/>
            <person name="Simek K."/>
            <person name="Ghai R."/>
        </authorList>
    </citation>
    <scope>NUCLEOTIDE SEQUENCE [LARGE SCALE GENOMIC DNA]</scope>
    <source>
        <strain evidence="13">II-D5</strain>
    </source>
</reference>
<keyword evidence="5" id="KW-0813">Transport</keyword>
<dbReference type="GO" id="GO:0009279">
    <property type="term" value="C:cell outer membrane"/>
    <property type="evidence" value="ECO:0007669"/>
    <property type="project" value="UniProtKB-SubCell"/>
</dbReference>
<dbReference type="RefSeq" id="WP_053170878.1">
    <property type="nucleotide sequence ID" value="NZ_LFYT02000015.1"/>
</dbReference>
<evidence type="ECO:0000256" key="1">
    <source>
        <dbReference type="ARBA" id="ARBA00004459"/>
    </source>
</evidence>
<evidence type="ECO:0000256" key="7">
    <source>
        <dbReference type="ARBA" id="ARBA00022927"/>
    </source>
</evidence>
<keyword evidence="7" id="KW-0653">Protein transport</keyword>
<sequence>MKRSVTRSLFKMGLSFCLGMMLISCATRIMVPASASAYWSGRLALQINSEPIQQMSVSFELQGSPEQGELILFSPIGTTMAKLNWTPQMAWIEQNGHRNHGANLQAMTEQLTGTSLPISALFEWLAGREQAAPGWQVDLSTHPEGRLTAQRKKPQPETVLRIILDR</sequence>
<dbReference type="AlphaFoldDB" id="A0A2T7UCC7"/>
<keyword evidence="10" id="KW-0143">Chaperone</keyword>
<comment type="similarity">
    <text evidence="2">Belongs to the LolB family.</text>
</comment>
<dbReference type="SUPFAM" id="SSF89392">
    <property type="entry name" value="Prokaryotic lipoproteins and lipoprotein localization factors"/>
    <property type="match status" value="1"/>
</dbReference>
<comment type="subcellular location">
    <subcellularLocation>
        <location evidence="1">Cell outer membrane</location>
        <topology evidence="1">Lipid-anchor</topology>
    </subcellularLocation>
</comment>
<dbReference type="Gene3D" id="2.50.20.10">
    <property type="entry name" value="Lipoprotein localisation LolA/LolB/LppX"/>
    <property type="match status" value="1"/>
</dbReference>
<dbReference type="GO" id="GO:0015031">
    <property type="term" value="P:protein transport"/>
    <property type="evidence" value="ECO:0007669"/>
    <property type="project" value="UniProtKB-KW"/>
</dbReference>
<dbReference type="STRING" id="1293045.H663_06115"/>
<comment type="subunit">
    <text evidence="3">Monomer.</text>
</comment>
<keyword evidence="11" id="KW-0998">Cell outer membrane</keyword>
<keyword evidence="12 13" id="KW-0449">Lipoprotein</keyword>
<dbReference type="Proteomes" id="UP000037507">
    <property type="component" value="Unassembled WGS sequence"/>
</dbReference>
<dbReference type="InterPro" id="IPR004565">
    <property type="entry name" value="OM_lipoprot_LolB"/>
</dbReference>
<evidence type="ECO:0000313" key="13">
    <source>
        <dbReference type="EMBL" id="PVE42314.1"/>
    </source>
</evidence>
<dbReference type="PROSITE" id="PS51257">
    <property type="entry name" value="PROKAR_LIPOPROTEIN"/>
    <property type="match status" value="1"/>
</dbReference>
<keyword evidence="6" id="KW-0732">Signal</keyword>
<protein>
    <recommendedName>
        <fullName evidence="4">Outer-membrane lipoprotein LolB</fullName>
    </recommendedName>
</protein>
<dbReference type="EMBL" id="LFYT02000015">
    <property type="protein sequence ID" value="PVE42314.1"/>
    <property type="molecule type" value="Genomic_DNA"/>
</dbReference>
<evidence type="ECO:0000256" key="4">
    <source>
        <dbReference type="ARBA" id="ARBA00016202"/>
    </source>
</evidence>
<evidence type="ECO:0000256" key="2">
    <source>
        <dbReference type="ARBA" id="ARBA00009696"/>
    </source>
</evidence>
<accession>A0A2T7UCC7</accession>
<keyword evidence="9" id="KW-0564">Palmitate</keyword>
<evidence type="ECO:0000256" key="8">
    <source>
        <dbReference type="ARBA" id="ARBA00023136"/>
    </source>
</evidence>
<evidence type="ECO:0000313" key="14">
    <source>
        <dbReference type="Proteomes" id="UP000037507"/>
    </source>
</evidence>
<evidence type="ECO:0000256" key="3">
    <source>
        <dbReference type="ARBA" id="ARBA00011245"/>
    </source>
</evidence>
<dbReference type="InterPro" id="IPR029046">
    <property type="entry name" value="LolA/LolB/LppX"/>
</dbReference>
<name>A0A2T7UCC7_9BURK</name>
<keyword evidence="8" id="KW-0472">Membrane</keyword>